<evidence type="ECO:0000313" key="1">
    <source>
        <dbReference type="EMBL" id="MBT0961662.1"/>
    </source>
</evidence>
<accession>A0A944DAB7</accession>
<protein>
    <submittedName>
        <fullName evidence="1">Uncharacterized protein</fullName>
    </submittedName>
</protein>
<proteinExistence type="predicted"/>
<reference evidence="2" key="1">
    <citation type="journal article" date="2022" name="ISME J.">
        <title>Genetic and phylogenetic analysis of dissimilatory iodate-reducing bacteria identifies potential niches across the world's oceans.</title>
        <authorList>
            <person name="Reyes-Umana V."/>
            <person name="Henning Z."/>
            <person name="Lee K."/>
            <person name="Barnum T.P."/>
            <person name="Coates J.D."/>
        </authorList>
    </citation>
    <scope>NUCLEOTIDE SEQUENCE [LARGE SCALE GENOMIC DNA]</scope>
    <source>
        <strain evidence="2">IR12</strain>
    </source>
</reference>
<dbReference type="AlphaFoldDB" id="A0A944DAB7"/>
<gene>
    <name evidence="1" type="ORF">I8J34_10815</name>
</gene>
<organism evidence="1 2">
    <name type="scientific">Denitromonas iodatirespirans</name>
    <dbReference type="NCBI Taxonomy" id="2795389"/>
    <lineage>
        <taxon>Bacteria</taxon>
        <taxon>Pseudomonadati</taxon>
        <taxon>Pseudomonadota</taxon>
        <taxon>Betaproteobacteria</taxon>
        <taxon>Rhodocyclales</taxon>
        <taxon>Zoogloeaceae</taxon>
        <taxon>Denitromonas</taxon>
    </lineage>
</organism>
<dbReference type="RefSeq" id="WP_214361418.1">
    <property type="nucleotide sequence ID" value="NZ_JAEKFT010000010.1"/>
</dbReference>
<name>A0A944DAB7_DENI1</name>
<evidence type="ECO:0000313" key="2">
    <source>
        <dbReference type="Proteomes" id="UP000694660"/>
    </source>
</evidence>
<dbReference type="EMBL" id="JAEKFT010000010">
    <property type="protein sequence ID" value="MBT0961662.1"/>
    <property type="molecule type" value="Genomic_DNA"/>
</dbReference>
<keyword evidence="2" id="KW-1185">Reference proteome</keyword>
<comment type="caution">
    <text evidence="1">The sequence shown here is derived from an EMBL/GenBank/DDBJ whole genome shotgun (WGS) entry which is preliminary data.</text>
</comment>
<dbReference type="Proteomes" id="UP000694660">
    <property type="component" value="Unassembled WGS sequence"/>
</dbReference>
<sequence length="75" mass="8093">MSTFDPTEHGWARTGADHIERDGYRIVKSGVSTGPLSNPTHGPIYHAYAPVGAFIAAGGCLKNVCEICLRHEKAR</sequence>